<keyword evidence="2" id="KW-1133">Transmembrane helix</keyword>
<keyword evidence="2" id="KW-0812">Transmembrane</keyword>
<dbReference type="Proteomes" id="UP001498771">
    <property type="component" value="Unassembled WGS sequence"/>
</dbReference>
<evidence type="ECO:0000313" key="3">
    <source>
        <dbReference type="EMBL" id="KAK7203938.1"/>
    </source>
</evidence>
<keyword evidence="4" id="KW-1185">Reference proteome</keyword>
<feature type="compositionally biased region" description="Low complexity" evidence="1">
    <location>
        <begin position="91"/>
        <end position="132"/>
    </location>
</feature>
<proteinExistence type="predicted"/>
<name>A0ABR1F484_9ASCO</name>
<organism evidence="3 4">
    <name type="scientific">Myxozyma melibiosi</name>
    <dbReference type="NCBI Taxonomy" id="54550"/>
    <lineage>
        <taxon>Eukaryota</taxon>
        <taxon>Fungi</taxon>
        <taxon>Dikarya</taxon>
        <taxon>Ascomycota</taxon>
        <taxon>Saccharomycotina</taxon>
        <taxon>Lipomycetes</taxon>
        <taxon>Lipomycetales</taxon>
        <taxon>Lipomycetaceae</taxon>
        <taxon>Myxozyma</taxon>
    </lineage>
</organism>
<dbReference type="GeneID" id="90039775"/>
<accession>A0ABR1F484</accession>
<feature type="region of interest" description="Disordered" evidence="1">
    <location>
        <begin position="85"/>
        <end position="142"/>
    </location>
</feature>
<gene>
    <name evidence="3" type="ORF">BZA70DRAFT_291020</name>
</gene>
<feature type="transmembrane region" description="Helical" evidence="2">
    <location>
        <begin position="56"/>
        <end position="77"/>
    </location>
</feature>
<evidence type="ECO:0000256" key="2">
    <source>
        <dbReference type="SAM" id="Phobius"/>
    </source>
</evidence>
<evidence type="ECO:0000256" key="1">
    <source>
        <dbReference type="SAM" id="MobiDB-lite"/>
    </source>
</evidence>
<sequence>MVPESVDERIIEEHLLRDRFYNLDYTSMSPASAAKAAASAARAAASSSFASSVSAFLDQLLVVIVAFFILLAVYAFMRGIRRRKDSSSPILPYASSPPYTSSPTFASSTSTSSSAASSPALSSSSLFSSSSLGVGARDKYSKPSGAFEKLYSLMTSEDRLRQD</sequence>
<comment type="caution">
    <text evidence="3">The sequence shown here is derived from an EMBL/GenBank/DDBJ whole genome shotgun (WGS) entry which is preliminary data.</text>
</comment>
<keyword evidence="2" id="KW-0472">Membrane</keyword>
<protein>
    <submittedName>
        <fullName evidence="3">Uncharacterized protein</fullName>
    </submittedName>
</protein>
<evidence type="ECO:0000313" key="4">
    <source>
        <dbReference type="Proteomes" id="UP001498771"/>
    </source>
</evidence>
<dbReference type="EMBL" id="JBBJBU010000010">
    <property type="protein sequence ID" value="KAK7203938.1"/>
    <property type="molecule type" value="Genomic_DNA"/>
</dbReference>
<dbReference type="RefSeq" id="XP_064766971.1">
    <property type="nucleotide sequence ID" value="XM_064914263.1"/>
</dbReference>
<reference evidence="3 4" key="1">
    <citation type="submission" date="2024-03" db="EMBL/GenBank/DDBJ databases">
        <title>Genome-scale model development and genomic sequencing of the oleaginous clade Lipomyces.</title>
        <authorList>
            <consortium name="Lawrence Berkeley National Laboratory"/>
            <person name="Czajka J.J."/>
            <person name="Han Y."/>
            <person name="Kim J."/>
            <person name="Mondo S.J."/>
            <person name="Hofstad B.A."/>
            <person name="Robles A."/>
            <person name="Haridas S."/>
            <person name="Riley R."/>
            <person name="LaButti K."/>
            <person name="Pangilinan J."/>
            <person name="Andreopoulos W."/>
            <person name="Lipzen A."/>
            <person name="Yan J."/>
            <person name="Wang M."/>
            <person name="Ng V."/>
            <person name="Grigoriev I.V."/>
            <person name="Spatafora J.W."/>
            <person name="Magnuson J.K."/>
            <person name="Baker S.E."/>
            <person name="Pomraning K.R."/>
        </authorList>
    </citation>
    <scope>NUCLEOTIDE SEQUENCE [LARGE SCALE GENOMIC DNA]</scope>
    <source>
        <strain evidence="3 4">Phaff 52-87</strain>
    </source>
</reference>